<accession>A0A7S4W0J3</accession>
<dbReference type="InterPro" id="IPR020845">
    <property type="entry name" value="AMP-binding_CS"/>
</dbReference>
<dbReference type="Pfam" id="PF00501">
    <property type="entry name" value="AMP-binding"/>
    <property type="match status" value="1"/>
</dbReference>
<dbReference type="Pfam" id="PF13193">
    <property type="entry name" value="AMP-binding_C"/>
    <property type="match status" value="1"/>
</dbReference>
<keyword evidence="2" id="KW-0436">Ligase</keyword>
<protein>
    <recommendedName>
        <fullName evidence="6">4-coumarate--CoA ligase</fullName>
    </recommendedName>
</protein>
<dbReference type="InterPro" id="IPR025110">
    <property type="entry name" value="AMP-bd_C"/>
</dbReference>
<feature type="domain" description="AMP-binding enzyme C-terminal" evidence="4">
    <location>
        <begin position="503"/>
        <end position="582"/>
    </location>
</feature>
<sequence>MNTMIRLGGHVLGRVKVGRVKVGRVKVGRVKVGRVKVGRVGALMFSTQVDMADSCDLNIVSSPFPPIAEGPYEPVAEFITSEWKSFKADKVAILDGCTGQQRTFGEYRASTGRMAASLRELGVAEESTVALFTPNHVDCAPISLAVALCGAKLTPCNPLYTPKELATVLDMSHSQVLIAHAQVLDSALRAAKESRHVKHVVAIPDHDGAPVPFGTLSLDALKDHDSPLASTLPSVHSSTNSHPCLLPFSSGTTGLPKGVCLSHANIVANLLQFDEVEGLSFPKDHKLIAPLPFFHIYGWLASMMYCAWRGQQLITMSRFDLQLFCHLIAQHKPQRAHIVPPILLGLANHPIVDNYNMDSLTMIITAAAPLDPITEKKATHRLGCEIKQAWGMSELSPVGSINSDYNIKTGSVGPLVSSTYGKIINVHTGKTLGPGETGELCVKGPQVMMGYLNDPEKTAACISKDGWLRTGDLAYYDEDEFFYITDRLKELIKVKGMPVAPAELEGLLLQHTNIKDAAVVPIEDDGEYGELPRAYVVLNGSEEDNVTADGIVQWVKERVAPHKRLRGGVVFIDEIPKSASGKILRRVLRDKFMEEENGSTQ</sequence>
<dbReference type="PROSITE" id="PS00455">
    <property type="entry name" value="AMP_BINDING"/>
    <property type="match status" value="1"/>
</dbReference>
<dbReference type="PANTHER" id="PTHR24096:SF149">
    <property type="entry name" value="AMP-BINDING DOMAIN-CONTAINING PROTEIN-RELATED"/>
    <property type="match status" value="1"/>
</dbReference>
<dbReference type="InterPro" id="IPR045851">
    <property type="entry name" value="AMP-bd_C_sf"/>
</dbReference>
<dbReference type="FunFam" id="3.30.300.30:FF:000007">
    <property type="entry name" value="4-coumarate--CoA ligase 2"/>
    <property type="match status" value="1"/>
</dbReference>
<feature type="domain" description="AMP-dependent synthetase/ligase" evidence="3">
    <location>
        <begin position="87"/>
        <end position="452"/>
    </location>
</feature>
<evidence type="ECO:0008006" key="6">
    <source>
        <dbReference type="Google" id="ProtNLM"/>
    </source>
</evidence>
<evidence type="ECO:0000256" key="2">
    <source>
        <dbReference type="ARBA" id="ARBA00022598"/>
    </source>
</evidence>
<dbReference type="InterPro" id="IPR000873">
    <property type="entry name" value="AMP-dep_synth/lig_dom"/>
</dbReference>
<reference evidence="5" key="1">
    <citation type="submission" date="2021-01" db="EMBL/GenBank/DDBJ databases">
        <authorList>
            <person name="Corre E."/>
            <person name="Pelletier E."/>
            <person name="Niang G."/>
            <person name="Scheremetjew M."/>
            <person name="Finn R."/>
            <person name="Kale V."/>
            <person name="Holt S."/>
            <person name="Cochrane G."/>
            <person name="Meng A."/>
            <person name="Brown T."/>
            <person name="Cohen L."/>
        </authorList>
    </citation>
    <scope>NUCLEOTIDE SEQUENCE</scope>
    <source>
        <strain evidence="5">GSO104</strain>
    </source>
</reference>
<dbReference type="GO" id="GO:0016405">
    <property type="term" value="F:CoA-ligase activity"/>
    <property type="evidence" value="ECO:0007669"/>
    <property type="project" value="TreeGrafter"/>
</dbReference>
<comment type="similarity">
    <text evidence="1">Belongs to the ATP-dependent AMP-binding enzyme family.</text>
</comment>
<dbReference type="InterPro" id="IPR042099">
    <property type="entry name" value="ANL_N_sf"/>
</dbReference>
<organism evidence="5">
    <name type="scientific">Ditylum brightwellii</name>
    <dbReference type="NCBI Taxonomy" id="49249"/>
    <lineage>
        <taxon>Eukaryota</taxon>
        <taxon>Sar</taxon>
        <taxon>Stramenopiles</taxon>
        <taxon>Ochrophyta</taxon>
        <taxon>Bacillariophyta</taxon>
        <taxon>Mediophyceae</taxon>
        <taxon>Lithodesmiophycidae</taxon>
        <taxon>Lithodesmiales</taxon>
        <taxon>Lithodesmiaceae</taxon>
        <taxon>Ditylum</taxon>
    </lineage>
</organism>
<evidence type="ECO:0000259" key="4">
    <source>
        <dbReference type="Pfam" id="PF13193"/>
    </source>
</evidence>
<dbReference type="Gene3D" id="3.30.300.30">
    <property type="match status" value="1"/>
</dbReference>
<evidence type="ECO:0000313" key="5">
    <source>
        <dbReference type="EMBL" id="CAE4663387.1"/>
    </source>
</evidence>
<evidence type="ECO:0000259" key="3">
    <source>
        <dbReference type="Pfam" id="PF00501"/>
    </source>
</evidence>
<proteinExistence type="inferred from homology"/>
<dbReference type="CDD" id="cd05911">
    <property type="entry name" value="Firefly_Luc_like"/>
    <property type="match status" value="1"/>
</dbReference>
<dbReference type="SUPFAM" id="SSF56801">
    <property type="entry name" value="Acetyl-CoA synthetase-like"/>
    <property type="match status" value="1"/>
</dbReference>
<dbReference type="EMBL" id="HBNS01058322">
    <property type="protein sequence ID" value="CAE4663387.1"/>
    <property type="molecule type" value="Transcribed_RNA"/>
</dbReference>
<name>A0A7S4W0J3_9STRA</name>
<dbReference type="AlphaFoldDB" id="A0A7S4W0J3"/>
<dbReference type="Gene3D" id="3.40.50.12780">
    <property type="entry name" value="N-terminal domain of ligase-like"/>
    <property type="match status" value="1"/>
</dbReference>
<gene>
    <name evidence="5" type="ORF">DBRI00130_LOCUS41947</name>
</gene>
<dbReference type="PANTHER" id="PTHR24096">
    <property type="entry name" value="LONG-CHAIN-FATTY-ACID--COA LIGASE"/>
    <property type="match status" value="1"/>
</dbReference>
<evidence type="ECO:0000256" key="1">
    <source>
        <dbReference type="ARBA" id="ARBA00006432"/>
    </source>
</evidence>